<dbReference type="GO" id="GO:0004114">
    <property type="term" value="F:3',5'-cyclic-nucleotide phosphodiesterase activity"/>
    <property type="evidence" value="ECO:0007669"/>
    <property type="project" value="InterPro"/>
</dbReference>
<sequence length="111" mass="13023">MLVTTKVAQIPNVPPSTTTFSEETLIPQLGVETPQPEELRFQLNRINDWNFNIFLIETISGERPLTAITYRIFQERDLIRIFSIEPHKLLSYLFALEDHYQQVPYHNKLHG</sequence>
<dbReference type="GO" id="GO:0046872">
    <property type="term" value="F:metal ion binding"/>
    <property type="evidence" value="ECO:0007669"/>
    <property type="project" value="UniProtKB-KW"/>
</dbReference>
<dbReference type="PROSITE" id="PS51845">
    <property type="entry name" value="PDEASE_I_2"/>
    <property type="match status" value="1"/>
</dbReference>
<gene>
    <name evidence="4" type="ORF">XAT740_LOCUS35566</name>
</gene>
<comment type="caution">
    <text evidence="4">The sequence shown here is derived from an EMBL/GenBank/DDBJ whole genome shotgun (WGS) entry which is preliminary data.</text>
</comment>
<keyword evidence="1" id="KW-0479">Metal-binding</keyword>
<feature type="domain" description="PDEase" evidence="3">
    <location>
        <begin position="31"/>
        <end position="111"/>
    </location>
</feature>
<accession>A0A815MNN7</accession>
<keyword evidence="2" id="KW-0378">Hydrolase</keyword>
<evidence type="ECO:0000256" key="2">
    <source>
        <dbReference type="ARBA" id="ARBA00022801"/>
    </source>
</evidence>
<reference evidence="4" key="1">
    <citation type="submission" date="2021-02" db="EMBL/GenBank/DDBJ databases">
        <authorList>
            <person name="Nowell W R."/>
        </authorList>
    </citation>
    <scope>NUCLEOTIDE SEQUENCE</scope>
</reference>
<name>A0A815MNN7_ADIRI</name>
<feature type="non-terminal residue" evidence="4">
    <location>
        <position position="111"/>
    </location>
</feature>
<dbReference type="PANTHER" id="PTHR11347">
    <property type="entry name" value="CYCLIC NUCLEOTIDE PHOSPHODIESTERASE"/>
    <property type="match status" value="1"/>
</dbReference>
<evidence type="ECO:0000313" key="4">
    <source>
        <dbReference type="EMBL" id="CAF1427081.1"/>
    </source>
</evidence>
<evidence type="ECO:0000256" key="1">
    <source>
        <dbReference type="ARBA" id="ARBA00022723"/>
    </source>
</evidence>
<dbReference type="SUPFAM" id="SSF109604">
    <property type="entry name" value="HD-domain/PDEase-like"/>
    <property type="match status" value="1"/>
</dbReference>
<protein>
    <recommendedName>
        <fullName evidence="3">PDEase domain-containing protein</fullName>
    </recommendedName>
</protein>
<dbReference type="Proteomes" id="UP000663828">
    <property type="component" value="Unassembled WGS sequence"/>
</dbReference>
<evidence type="ECO:0000313" key="5">
    <source>
        <dbReference type="Proteomes" id="UP000663828"/>
    </source>
</evidence>
<dbReference type="AlphaFoldDB" id="A0A815MNN7"/>
<dbReference type="GO" id="GO:0007165">
    <property type="term" value="P:signal transduction"/>
    <property type="evidence" value="ECO:0007669"/>
    <property type="project" value="InterPro"/>
</dbReference>
<dbReference type="InterPro" id="IPR036971">
    <property type="entry name" value="PDEase_catalytic_dom_sf"/>
</dbReference>
<dbReference type="Gene3D" id="1.10.1300.10">
    <property type="entry name" value="3'5'-cyclic nucleotide phosphodiesterase, catalytic domain"/>
    <property type="match status" value="1"/>
</dbReference>
<dbReference type="EMBL" id="CAJNOR010003574">
    <property type="protein sequence ID" value="CAF1427081.1"/>
    <property type="molecule type" value="Genomic_DNA"/>
</dbReference>
<evidence type="ECO:0000259" key="3">
    <source>
        <dbReference type="PROSITE" id="PS51845"/>
    </source>
</evidence>
<organism evidence="4 5">
    <name type="scientific">Adineta ricciae</name>
    <name type="common">Rotifer</name>
    <dbReference type="NCBI Taxonomy" id="249248"/>
    <lineage>
        <taxon>Eukaryota</taxon>
        <taxon>Metazoa</taxon>
        <taxon>Spiralia</taxon>
        <taxon>Gnathifera</taxon>
        <taxon>Rotifera</taxon>
        <taxon>Eurotatoria</taxon>
        <taxon>Bdelloidea</taxon>
        <taxon>Adinetida</taxon>
        <taxon>Adinetidae</taxon>
        <taxon>Adineta</taxon>
    </lineage>
</organism>
<dbReference type="InterPro" id="IPR002073">
    <property type="entry name" value="PDEase_catalytic_dom"/>
</dbReference>
<proteinExistence type="predicted"/>
<keyword evidence="5" id="KW-1185">Reference proteome</keyword>